<dbReference type="OrthoDB" id="3397424at2"/>
<sequence length="170" mass="18074">MVAALELYLDPAAEKRIRTLWRALAQAGVQSMGELLKGRHRPHVSLLSAAELDGPGVAAALAGMDAAPPLELRFDFVGQFLGRVLWLGPVPTAELLAHHAAVHGRLDAAGIGGFDVYRPGGWVPHCTLSMRVPHAVLPGAIRLCMDFLPIRATVTGAAVADHARDLFTPL</sequence>
<dbReference type="Pfam" id="PF13563">
    <property type="entry name" value="2_5_RNA_ligase2"/>
    <property type="match status" value="1"/>
</dbReference>
<dbReference type="RefSeq" id="WP_068904452.1">
    <property type="nucleotide sequence ID" value="NZ_BDCX01000029.1"/>
</dbReference>
<dbReference type="GO" id="GO:0016874">
    <property type="term" value="F:ligase activity"/>
    <property type="evidence" value="ECO:0007669"/>
    <property type="project" value="UniProtKB-KW"/>
</dbReference>
<evidence type="ECO:0000313" key="1">
    <source>
        <dbReference type="EMBL" id="GAT71383.1"/>
    </source>
</evidence>
<proteinExistence type="predicted"/>
<comment type="caution">
    <text evidence="1">The sequence shown here is derived from an EMBL/GenBank/DDBJ whole genome shotgun (WGS) entry which is preliminary data.</text>
</comment>
<protein>
    <submittedName>
        <fullName evidence="1">2'-5' RNA ligase</fullName>
    </submittedName>
</protein>
<keyword evidence="1" id="KW-0436">Ligase</keyword>
<dbReference type="Proteomes" id="UP000077701">
    <property type="component" value="Unassembled WGS sequence"/>
</dbReference>
<name>A0A161MFS6_9ACTN</name>
<dbReference type="EMBL" id="BDCX01000029">
    <property type="protein sequence ID" value="GAT71383.1"/>
    <property type="molecule type" value="Genomic_DNA"/>
</dbReference>
<keyword evidence="2" id="KW-1185">Reference proteome</keyword>
<dbReference type="Gene3D" id="3.90.1140.10">
    <property type="entry name" value="Cyclic phosphodiesterase"/>
    <property type="match status" value="1"/>
</dbReference>
<gene>
    <name evidence="1" type="ORF">PS9374_07074</name>
</gene>
<reference evidence="2" key="2">
    <citation type="submission" date="2016-04" db="EMBL/GenBank/DDBJ databases">
        <title>Planomonospora sphaerica JCM9374 whole genome shotgun sequence.</title>
        <authorList>
            <person name="Suzuki T."/>
            <person name="Dohra H."/>
            <person name="Kodani S."/>
        </authorList>
    </citation>
    <scope>NUCLEOTIDE SEQUENCE [LARGE SCALE GENOMIC DNA]</scope>
    <source>
        <strain evidence="2">JCM 9374</strain>
    </source>
</reference>
<dbReference type="InterPro" id="IPR009097">
    <property type="entry name" value="Cyclic_Pdiesterase"/>
</dbReference>
<dbReference type="AlphaFoldDB" id="A0A161MFS6"/>
<reference evidence="1 2" key="1">
    <citation type="journal article" date="2016" name="Genome Announc.">
        <title>Draft Genome Sequence of Planomonospora sphaerica JCM9374, a Rare Actinomycete.</title>
        <authorList>
            <person name="Dohra H."/>
            <person name="Suzuki T."/>
            <person name="Inoue Y."/>
            <person name="Kodani S."/>
        </authorList>
    </citation>
    <scope>NUCLEOTIDE SEQUENCE [LARGE SCALE GENOMIC DNA]</scope>
    <source>
        <strain evidence="1 2">JCM 9374</strain>
    </source>
</reference>
<dbReference type="PANTHER" id="PTHR36039">
    <property type="match status" value="1"/>
</dbReference>
<accession>A0A161MFS6</accession>
<evidence type="ECO:0000313" key="2">
    <source>
        <dbReference type="Proteomes" id="UP000077701"/>
    </source>
</evidence>
<dbReference type="SUPFAM" id="SSF55144">
    <property type="entry name" value="LigT-like"/>
    <property type="match status" value="1"/>
</dbReference>
<dbReference type="PANTHER" id="PTHR36039:SF2">
    <property type="entry name" value="RNA LIGASE_CYCLIC NUCLEOTIDE PHOSPHODIESTERASE FAMILY PROTEIN"/>
    <property type="match status" value="1"/>
</dbReference>
<dbReference type="STRING" id="161355.PS9374_07074"/>
<organism evidence="1 2">
    <name type="scientific">Planomonospora sphaerica</name>
    <dbReference type="NCBI Taxonomy" id="161355"/>
    <lineage>
        <taxon>Bacteria</taxon>
        <taxon>Bacillati</taxon>
        <taxon>Actinomycetota</taxon>
        <taxon>Actinomycetes</taxon>
        <taxon>Streptosporangiales</taxon>
        <taxon>Streptosporangiaceae</taxon>
        <taxon>Planomonospora</taxon>
    </lineage>
</organism>